<evidence type="ECO:0000256" key="2">
    <source>
        <dbReference type="ARBA" id="ARBA00022723"/>
    </source>
</evidence>
<reference evidence="9" key="1">
    <citation type="submission" date="2012-06" db="EMBL/GenBank/DDBJ databases">
        <title>The complete genome of Flexibacter litoralis DSM 6794.</title>
        <authorList>
            <person name="Lucas S."/>
            <person name="Copeland A."/>
            <person name="Lapidus A."/>
            <person name="Glavina del Rio T."/>
            <person name="Dalin E."/>
            <person name="Tice H."/>
            <person name="Bruce D."/>
            <person name="Goodwin L."/>
            <person name="Pitluck S."/>
            <person name="Peters L."/>
            <person name="Ovchinnikova G."/>
            <person name="Lu M."/>
            <person name="Kyrpides N."/>
            <person name="Mavromatis K."/>
            <person name="Ivanova N."/>
            <person name="Brettin T."/>
            <person name="Detter J.C."/>
            <person name="Han C."/>
            <person name="Larimer F."/>
            <person name="Land M."/>
            <person name="Hauser L."/>
            <person name="Markowitz V."/>
            <person name="Cheng J.-F."/>
            <person name="Hugenholtz P."/>
            <person name="Woyke T."/>
            <person name="Wu D."/>
            <person name="Spring S."/>
            <person name="Lang E."/>
            <person name="Kopitz M."/>
            <person name="Brambilla E."/>
            <person name="Klenk H.-P."/>
            <person name="Eisen J.A."/>
        </authorList>
    </citation>
    <scope>NUCLEOTIDE SEQUENCE [LARGE SCALE GENOMIC DNA]</scope>
    <source>
        <strain evidence="9">ATCC 23117 / DSM 6794 / NBRC 15988 / NCIMB 1366 / Sio-4</strain>
    </source>
</reference>
<dbReference type="HOGENOM" id="CLU_080920_0_0_10"/>
<dbReference type="KEGG" id="fli:Fleli_1305"/>
<dbReference type="EMBL" id="CP003345">
    <property type="protein sequence ID" value="AFM05614.1"/>
    <property type="molecule type" value="Genomic_DNA"/>
</dbReference>
<reference evidence="8" key="2">
    <citation type="submission" date="2012-06" db="EMBL/GenBank/DDBJ databases">
        <title>The complete genome of Flexibacter litoralis DSM 6794.</title>
        <authorList>
            <consortium name="US DOE Joint Genome Institute (JGI-PGF)"/>
            <person name="Lucas S."/>
            <person name="Copeland A."/>
            <person name="Lapidus A."/>
            <person name="Glavina del Rio T."/>
            <person name="Dalin E."/>
            <person name="Tice H."/>
            <person name="Bruce D."/>
            <person name="Goodwin L."/>
            <person name="Pitluck S."/>
            <person name="Peters L."/>
            <person name="Ovchinnikova G."/>
            <person name="Lu M."/>
            <person name="Kyrpides N."/>
            <person name="Mavromatis K."/>
            <person name="Ivanova N."/>
            <person name="Brettin T."/>
            <person name="Detter J.C."/>
            <person name="Han C."/>
            <person name="Larimer F."/>
            <person name="Land M."/>
            <person name="Hauser L."/>
            <person name="Markowitz V."/>
            <person name="Cheng J.-F."/>
            <person name="Hugenholtz P."/>
            <person name="Woyke T."/>
            <person name="Wu D."/>
            <person name="Spring S."/>
            <person name="Lang E."/>
            <person name="Kopitz M."/>
            <person name="Brambilla E."/>
            <person name="Klenk H.-P."/>
            <person name="Eisen J.A."/>
        </authorList>
    </citation>
    <scope>NUCLEOTIDE SEQUENCE</scope>
    <source>
        <strain evidence="8">DSM 6794</strain>
    </source>
</reference>
<proteinExistence type="predicted"/>
<dbReference type="AlphaFoldDB" id="I4ANY3"/>
<evidence type="ECO:0000313" key="7">
    <source>
        <dbReference type="EMBL" id="AFM05614.1"/>
    </source>
</evidence>
<dbReference type="NCBIfam" id="NF033580">
    <property type="entry name" value="transpos_IS5_3"/>
    <property type="match status" value="1"/>
</dbReference>
<name>I4ANY3_BERLS</name>
<evidence type="ECO:0000256" key="1">
    <source>
        <dbReference type="ARBA" id="ARBA00001968"/>
    </source>
</evidence>
<dbReference type="KEGG" id="fli:Fleli_3339"/>
<dbReference type="Proteomes" id="UP000006054">
    <property type="component" value="Chromosome"/>
</dbReference>
<dbReference type="STRING" id="880071.Fleli_1305"/>
<dbReference type="EMBL" id="CP003345">
    <property type="protein sequence ID" value="AFM03737.1"/>
    <property type="molecule type" value="Genomic_DNA"/>
</dbReference>
<evidence type="ECO:0000313" key="5">
    <source>
        <dbReference type="EMBL" id="AFM03737.1"/>
    </source>
</evidence>
<dbReference type="InterPro" id="IPR027806">
    <property type="entry name" value="HARBI1_dom"/>
</dbReference>
<dbReference type="eggNOG" id="COG3293">
    <property type="taxonomic scope" value="Bacteria"/>
</dbReference>
<evidence type="ECO:0000259" key="3">
    <source>
        <dbReference type="Pfam" id="PF13340"/>
    </source>
</evidence>
<dbReference type="OrthoDB" id="1270539at2"/>
<accession>I4ANY3</accession>
<dbReference type="KEGG" id="fli:Fleli_3284"/>
<sequence length="277" mass="32663">MYVNLSKKTITENILPYLTQFKKGRKPKVALWRIVKAIIYRLKTGTQWRELPIKQFFGRTSINWNTVYYHYNKWSKLENWKNLWTHYLSKNRSDIDLSICHLDGSHSPAKQGGEGVAYSSRKRCKTTNSLFLTDKNGIPVAMSVPQGGNHHDAFELEKNMQTMLVDLNKANIRHEGIFLNADAAFDTNSFRSFCSHMDIVDNIDFNKRNRKDIDNQPFKDEKMYDLRFAIERTNAWLDAFKAILTRYETKIHTWQSLHYLAFTLIFIRDRQKIKLNS</sequence>
<dbReference type="EMBL" id="CP003345">
    <property type="protein sequence ID" value="AFM05367.1"/>
    <property type="molecule type" value="Genomic_DNA"/>
</dbReference>
<dbReference type="Pfam" id="PF13359">
    <property type="entry name" value="DDE_Tnp_4"/>
    <property type="match status" value="1"/>
</dbReference>
<evidence type="ECO:0000259" key="4">
    <source>
        <dbReference type="Pfam" id="PF13359"/>
    </source>
</evidence>
<dbReference type="GO" id="GO:0046872">
    <property type="term" value="F:metal ion binding"/>
    <property type="evidence" value="ECO:0007669"/>
    <property type="project" value="UniProtKB-KW"/>
</dbReference>
<evidence type="ECO:0000313" key="8">
    <source>
        <dbReference type="EMBL" id="AFM05668.1"/>
    </source>
</evidence>
<dbReference type="Pfam" id="PF13340">
    <property type="entry name" value="DUF4096"/>
    <property type="match status" value="1"/>
</dbReference>
<dbReference type="PANTHER" id="PTHR30007">
    <property type="entry name" value="PHP DOMAIN PROTEIN"/>
    <property type="match status" value="1"/>
</dbReference>
<keyword evidence="2" id="KW-0479">Metal-binding</keyword>
<dbReference type="InterPro" id="IPR025161">
    <property type="entry name" value="IS402-like_dom"/>
</dbReference>
<protein>
    <submittedName>
        <fullName evidence="8">Transposase</fullName>
    </submittedName>
</protein>
<comment type="cofactor">
    <cofactor evidence="1">
        <name>a divalent metal cation</name>
        <dbReference type="ChEBI" id="CHEBI:60240"/>
    </cofactor>
</comment>
<evidence type="ECO:0000313" key="6">
    <source>
        <dbReference type="EMBL" id="AFM05367.1"/>
    </source>
</evidence>
<dbReference type="EMBL" id="CP003345">
    <property type="protein sequence ID" value="AFM05668.1"/>
    <property type="molecule type" value="Genomic_DNA"/>
</dbReference>
<evidence type="ECO:0000313" key="9">
    <source>
        <dbReference type="Proteomes" id="UP000006054"/>
    </source>
</evidence>
<feature type="domain" description="DDE Tnp4" evidence="4">
    <location>
        <begin position="108"/>
        <end position="252"/>
    </location>
</feature>
<dbReference type="RefSeq" id="WP_014797194.1">
    <property type="nucleotide sequence ID" value="NC_018018.1"/>
</dbReference>
<gene>
    <name evidence="5" type="ordered locus">Fleli_1305</name>
    <name evidence="6" type="ordered locus">Fleli_3026</name>
    <name evidence="7" type="ordered locus">Fleli_3284</name>
    <name evidence="8" type="ordered locus">Fleli_3339</name>
</gene>
<keyword evidence="9" id="KW-1185">Reference proteome</keyword>
<dbReference type="KEGG" id="fli:Fleli_3026"/>
<feature type="domain" description="Insertion element IS402-like" evidence="3">
    <location>
        <begin position="14"/>
        <end position="84"/>
    </location>
</feature>
<organism evidence="8 9">
    <name type="scientific">Bernardetia litoralis (strain ATCC 23117 / DSM 6794 / NBRC 15988 / NCIMB 1366 / Fx l1 / Sio-4)</name>
    <name type="common">Flexibacter litoralis</name>
    <dbReference type="NCBI Taxonomy" id="880071"/>
    <lineage>
        <taxon>Bacteria</taxon>
        <taxon>Pseudomonadati</taxon>
        <taxon>Bacteroidota</taxon>
        <taxon>Cytophagia</taxon>
        <taxon>Cytophagales</taxon>
        <taxon>Bernardetiaceae</taxon>
        <taxon>Bernardetia</taxon>
    </lineage>
</organism>